<dbReference type="NCBIfam" id="NF001381">
    <property type="entry name" value="PRK00279.1-3"/>
    <property type="match status" value="1"/>
</dbReference>
<organism evidence="8 9">
    <name type="scientific">Botrimarina hoheduenensis</name>
    <dbReference type="NCBI Taxonomy" id="2528000"/>
    <lineage>
        <taxon>Bacteria</taxon>
        <taxon>Pseudomonadati</taxon>
        <taxon>Planctomycetota</taxon>
        <taxon>Planctomycetia</taxon>
        <taxon>Pirellulales</taxon>
        <taxon>Lacipirellulaceae</taxon>
        <taxon>Botrimarina</taxon>
    </lineage>
</organism>
<comment type="caution">
    <text evidence="5">Lacks conserved residue(s) required for the propagation of feature annotation.</text>
</comment>
<protein>
    <recommendedName>
        <fullName evidence="5 7">Adenylate kinase</fullName>
        <shortName evidence="5">AK</shortName>
        <ecNumber evidence="5 7">2.7.4.3</ecNumber>
    </recommendedName>
    <alternativeName>
        <fullName evidence="5">ATP-AMP transphosphorylase</fullName>
    </alternativeName>
    <alternativeName>
        <fullName evidence="5">ATP:AMP phosphotransferase</fullName>
    </alternativeName>
    <alternativeName>
        <fullName evidence="5">Adenylate monophosphate kinase</fullName>
    </alternativeName>
</protein>
<dbReference type="InterPro" id="IPR027417">
    <property type="entry name" value="P-loop_NTPase"/>
</dbReference>
<feature type="region of interest" description="NMP" evidence="5">
    <location>
        <begin position="55"/>
        <end position="84"/>
    </location>
</feature>
<evidence type="ECO:0000313" key="8">
    <source>
        <dbReference type="EMBL" id="TWT46581.1"/>
    </source>
</evidence>
<dbReference type="NCBIfam" id="NF011100">
    <property type="entry name" value="PRK14527.1"/>
    <property type="match status" value="1"/>
</dbReference>
<feature type="binding site" evidence="5">
    <location>
        <position position="56"/>
    </location>
    <ligand>
        <name>AMP</name>
        <dbReference type="ChEBI" id="CHEBI:456215"/>
    </ligand>
</feature>
<dbReference type="PANTHER" id="PTHR23359">
    <property type="entry name" value="NUCLEOTIDE KINASE"/>
    <property type="match status" value="1"/>
</dbReference>
<keyword evidence="1 5" id="KW-0808">Transferase</keyword>
<dbReference type="NCBIfam" id="NF011105">
    <property type="entry name" value="PRK14532.1"/>
    <property type="match status" value="1"/>
</dbReference>
<dbReference type="InterPro" id="IPR000850">
    <property type="entry name" value="Adenylat/UMP-CMP_kin"/>
</dbReference>
<dbReference type="Proteomes" id="UP000318995">
    <property type="component" value="Unassembled WGS sequence"/>
</dbReference>
<dbReference type="AlphaFoldDB" id="A0A5C5W996"/>
<evidence type="ECO:0000256" key="6">
    <source>
        <dbReference type="RuleBase" id="RU003330"/>
    </source>
</evidence>
<comment type="subunit">
    <text evidence="5 7">Monomer.</text>
</comment>
<feature type="binding site" evidence="5">
    <location>
        <position position="117"/>
    </location>
    <ligand>
        <name>AMP</name>
        <dbReference type="ChEBI" id="CHEBI:456215"/>
    </ligand>
</feature>
<feature type="binding site" evidence="5">
    <location>
        <begin position="35"/>
        <end position="40"/>
    </location>
    <ligand>
        <name>ATP</name>
        <dbReference type="ChEBI" id="CHEBI:30616"/>
    </ligand>
</feature>
<dbReference type="HAMAP" id="MF_00235">
    <property type="entry name" value="Adenylate_kinase_Adk"/>
    <property type="match status" value="1"/>
</dbReference>
<evidence type="ECO:0000313" key="9">
    <source>
        <dbReference type="Proteomes" id="UP000318995"/>
    </source>
</evidence>
<dbReference type="EMBL" id="SJPH01000003">
    <property type="protein sequence ID" value="TWT46581.1"/>
    <property type="molecule type" value="Genomic_DNA"/>
</dbReference>
<dbReference type="CDD" id="cd01428">
    <property type="entry name" value="ADK"/>
    <property type="match status" value="1"/>
</dbReference>
<dbReference type="GO" id="GO:0005737">
    <property type="term" value="C:cytoplasm"/>
    <property type="evidence" value="ECO:0007669"/>
    <property type="project" value="UniProtKB-SubCell"/>
</dbReference>
<dbReference type="SUPFAM" id="SSF52540">
    <property type="entry name" value="P-loop containing nucleoside triphosphate hydrolases"/>
    <property type="match status" value="1"/>
</dbReference>
<dbReference type="EC" id="2.7.4.3" evidence="5 7"/>
<feature type="binding site" evidence="5">
    <location>
        <position position="154"/>
    </location>
    <ligand>
        <name>AMP</name>
        <dbReference type="ChEBI" id="CHEBI:456215"/>
    </ligand>
</feature>
<feature type="binding site" evidence="5">
    <location>
        <position position="193"/>
    </location>
    <ligand>
        <name>ATP</name>
        <dbReference type="ChEBI" id="CHEBI:30616"/>
    </ligand>
</feature>
<feature type="binding site" evidence="5">
    <location>
        <begin position="110"/>
        <end position="113"/>
    </location>
    <ligand>
        <name>AMP</name>
        <dbReference type="ChEBI" id="CHEBI:456215"/>
    </ligand>
</feature>
<evidence type="ECO:0000256" key="5">
    <source>
        <dbReference type="HAMAP-Rule" id="MF_00235"/>
    </source>
</evidence>
<feature type="binding site" evidence="5">
    <location>
        <position position="165"/>
    </location>
    <ligand>
        <name>AMP</name>
        <dbReference type="ChEBI" id="CHEBI:456215"/>
    </ligand>
</feature>
<comment type="subcellular location">
    <subcellularLocation>
        <location evidence="5 7">Cytoplasm</location>
    </subcellularLocation>
</comment>
<evidence type="ECO:0000256" key="7">
    <source>
        <dbReference type="RuleBase" id="RU003331"/>
    </source>
</evidence>
<comment type="domain">
    <text evidence="5">Consists of three domains, a large central CORE domain and two small peripheral domains, NMPbind and LID, which undergo movements during catalysis. The LID domain closes over the site of phosphoryl transfer upon ATP binding. Assembling and dissambling the active center during each catalytic cycle provides an effective means to prevent ATP hydrolysis.</text>
</comment>
<feature type="binding site" evidence="5">
    <location>
        <position position="152"/>
    </location>
    <ligand>
        <name>ATP</name>
        <dbReference type="ChEBI" id="CHEBI:30616"/>
    </ligand>
</feature>
<feature type="binding site" evidence="5">
    <location>
        <position position="61"/>
    </location>
    <ligand>
        <name>AMP</name>
        <dbReference type="ChEBI" id="CHEBI:456215"/>
    </ligand>
</feature>
<evidence type="ECO:0000256" key="2">
    <source>
        <dbReference type="ARBA" id="ARBA00022727"/>
    </source>
</evidence>
<comment type="pathway">
    <text evidence="5">Purine metabolism; AMP biosynthesis via salvage pathway; AMP from ADP: step 1/1.</text>
</comment>
<dbReference type="GO" id="GO:0004017">
    <property type="term" value="F:AMP kinase activity"/>
    <property type="evidence" value="ECO:0007669"/>
    <property type="project" value="UniProtKB-UniRule"/>
</dbReference>
<comment type="catalytic activity">
    <reaction evidence="5 7">
        <text>AMP + ATP = 2 ADP</text>
        <dbReference type="Rhea" id="RHEA:12973"/>
        <dbReference type="ChEBI" id="CHEBI:30616"/>
        <dbReference type="ChEBI" id="CHEBI:456215"/>
        <dbReference type="ChEBI" id="CHEBI:456216"/>
        <dbReference type="EC" id="2.7.4.3"/>
    </reaction>
</comment>
<gene>
    <name evidence="5 8" type="primary">adk</name>
    <name evidence="8" type="ORF">Pla111_16770</name>
</gene>
<keyword evidence="3 5" id="KW-0547">Nucleotide-binding</keyword>
<dbReference type="PRINTS" id="PR00094">
    <property type="entry name" value="ADENYLTKNASE"/>
</dbReference>
<name>A0A5C5W996_9BACT</name>
<sequence length="220" mass="23836">MCLPARGRRRTSVIGRSDERVGASGMRIVFIGPPGAGKGTQSVRVAKSLGVTHLSTGDVLRKSRSDGEDVGLAAAKYLDSGQLVPDDLVLQLVSERLQDDDCVAGYLFDGFPRTRAQAVSLDALLADRGTPLTAAIEFVVPRDELLRRLSKRGRADDVEETIRERLRGYEELTTPLSDYYQQRGVLGRIDAVGAEDEVFARVNESIKAIVAQHRTGAVSG</sequence>
<dbReference type="PROSITE" id="PS00113">
    <property type="entry name" value="ADENYLATE_KINASE"/>
    <property type="match status" value="1"/>
</dbReference>
<evidence type="ECO:0000256" key="3">
    <source>
        <dbReference type="ARBA" id="ARBA00022741"/>
    </source>
</evidence>
<comment type="caution">
    <text evidence="8">The sequence shown here is derived from an EMBL/GenBank/DDBJ whole genome shotgun (WGS) entry which is preliminary data.</text>
</comment>
<proteinExistence type="inferred from homology"/>
<dbReference type="UniPathway" id="UPA00588">
    <property type="reaction ID" value="UER00649"/>
</dbReference>
<evidence type="ECO:0000256" key="4">
    <source>
        <dbReference type="ARBA" id="ARBA00022777"/>
    </source>
</evidence>
<keyword evidence="4 5" id="KW-0418">Kinase</keyword>
<dbReference type="Gene3D" id="3.40.50.300">
    <property type="entry name" value="P-loop containing nucleotide triphosphate hydrolases"/>
    <property type="match status" value="1"/>
</dbReference>
<feature type="binding site" evidence="5">
    <location>
        <begin position="82"/>
        <end position="84"/>
    </location>
    <ligand>
        <name>AMP</name>
        <dbReference type="ChEBI" id="CHEBI:456215"/>
    </ligand>
</feature>
<keyword evidence="9" id="KW-1185">Reference proteome</keyword>
<accession>A0A5C5W996</accession>
<keyword evidence="5" id="KW-0963">Cytoplasm</keyword>
<dbReference type="InterPro" id="IPR033690">
    <property type="entry name" value="Adenylat_kinase_CS"/>
</dbReference>
<dbReference type="Pfam" id="PF00406">
    <property type="entry name" value="ADK"/>
    <property type="match status" value="1"/>
</dbReference>
<keyword evidence="5 7" id="KW-0067">ATP-binding</keyword>
<comment type="similarity">
    <text evidence="5 6">Belongs to the adenylate kinase family.</text>
</comment>
<comment type="function">
    <text evidence="5">Catalyzes the reversible transfer of the terminal phosphate group between ATP and AMP. Plays an important role in cellular energy homeostasis and in adenine nucleotide metabolism.</text>
</comment>
<reference evidence="8 9" key="1">
    <citation type="submission" date="2019-02" db="EMBL/GenBank/DDBJ databases">
        <title>Deep-cultivation of Planctomycetes and their phenomic and genomic characterization uncovers novel biology.</title>
        <authorList>
            <person name="Wiegand S."/>
            <person name="Jogler M."/>
            <person name="Boedeker C."/>
            <person name="Pinto D."/>
            <person name="Vollmers J."/>
            <person name="Rivas-Marin E."/>
            <person name="Kohn T."/>
            <person name="Peeters S.H."/>
            <person name="Heuer A."/>
            <person name="Rast P."/>
            <person name="Oberbeckmann S."/>
            <person name="Bunk B."/>
            <person name="Jeske O."/>
            <person name="Meyerdierks A."/>
            <person name="Storesund J.E."/>
            <person name="Kallscheuer N."/>
            <person name="Luecker S."/>
            <person name="Lage O.M."/>
            <person name="Pohl T."/>
            <person name="Merkel B.J."/>
            <person name="Hornburger P."/>
            <person name="Mueller R.-W."/>
            <person name="Bruemmer F."/>
            <person name="Labrenz M."/>
            <person name="Spormann A.M."/>
            <person name="Op Den Camp H."/>
            <person name="Overmann J."/>
            <person name="Amann R."/>
            <person name="Jetten M.S.M."/>
            <person name="Mascher T."/>
            <person name="Medema M.H."/>
            <person name="Devos D.P."/>
            <person name="Kaster A.-K."/>
            <person name="Ovreas L."/>
            <person name="Rohde M."/>
            <person name="Galperin M.Y."/>
            <person name="Jogler C."/>
        </authorList>
    </citation>
    <scope>NUCLEOTIDE SEQUENCE [LARGE SCALE GENOMIC DNA]</scope>
    <source>
        <strain evidence="8 9">Pla111</strain>
    </source>
</reference>
<dbReference type="GO" id="GO:0005524">
    <property type="term" value="F:ATP binding"/>
    <property type="evidence" value="ECO:0007669"/>
    <property type="project" value="UniProtKB-UniRule"/>
</dbReference>
<dbReference type="GO" id="GO:0044209">
    <property type="term" value="P:AMP salvage"/>
    <property type="evidence" value="ECO:0007669"/>
    <property type="project" value="UniProtKB-UniRule"/>
</dbReference>
<keyword evidence="2 5" id="KW-0545">Nucleotide biosynthesis</keyword>
<evidence type="ECO:0000256" key="1">
    <source>
        <dbReference type="ARBA" id="ARBA00022679"/>
    </source>
</evidence>
<dbReference type="NCBIfam" id="NF011104">
    <property type="entry name" value="PRK14531.1"/>
    <property type="match status" value="1"/>
</dbReference>